<keyword evidence="1" id="KW-0472">Membrane</keyword>
<protein>
    <recommendedName>
        <fullName evidence="4">SMODS and SLOG-associating 2TM effector domain-containing protein</fullName>
    </recommendedName>
</protein>
<evidence type="ECO:0008006" key="4">
    <source>
        <dbReference type="Google" id="ProtNLM"/>
    </source>
</evidence>
<evidence type="ECO:0000313" key="3">
    <source>
        <dbReference type="Proteomes" id="UP001595697"/>
    </source>
</evidence>
<evidence type="ECO:0000256" key="1">
    <source>
        <dbReference type="SAM" id="Phobius"/>
    </source>
</evidence>
<keyword evidence="3" id="KW-1185">Reference proteome</keyword>
<feature type="transmembrane region" description="Helical" evidence="1">
    <location>
        <begin position="31"/>
        <end position="48"/>
    </location>
</feature>
<feature type="transmembrane region" description="Helical" evidence="1">
    <location>
        <begin position="136"/>
        <end position="157"/>
    </location>
</feature>
<reference evidence="3" key="1">
    <citation type="journal article" date="2019" name="Int. J. Syst. Evol. Microbiol.">
        <title>The Global Catalogue of Microorganisms (GCM) 10K type strain sequencing project: providing services to taxonomists for standard genome sequencing and annotation.</title>
        <authorList>
            <consortium name="The Broad Institute Genomics Platform"/>
            <consortium name="The Broad Institute Genome Sequencing Center for Infectious Disease"/>
            <person name="Wu L."/>
            <person name="Ma J."/>
        </authorList>
    </citation>
    <scope>NUCLEOTIDE SEQUENCE [LARGE SCALE GENOMIC DNA]</scope>
    <source>
        <strain evidence="3">TBRC 5781</strain>
    </source>
</reference>
<keyword evidence="1" id="KW-1133">Transmembrane helix</keyword>
<dbReference type="Proteomes" id="UP001595697">
    <property type="component" value="Unassembled WGS sequence"/>
</dbReference>
<sequence length="161" mass="18546">MTKISKEELFWRLYVNEREFLRHYDIQQTSISNLVLVASSAVLALVLGKEYDGSQSAFGGLVLFFLGTIGFIHSRKFYVEVLRHAERSHEYLRICACEVSNETVSDIEAIKENVNKKISAGYPIINSFKLNMVWRIYHGTLAFAGILLLMHGIYFWMYHTG</sequence>
<accession>A0ABV8EDT9</accession>
<organism evidence="2 3">
    <name type="scientific">Rhizobium lemnae</name>
    <dbReference type="NCBI Taxonomy" id="1214924"/>
    <lineage>
        <taxon>Bacteria</taxon>
        <taxon>Pseudomonadati</taxon>
        <taxon>Pseudomonadota</taxon>
        <taxon>Alphaproteobacteria</taxon>
        <taxon>Hyphomicrobiales</taxon>
        <taxon>Rhizobiaceae</taxon>
        <taxon>Rhizobium/Agrobacterium group</taxon>
        <taxon>Rhizobium</taxon>
    </lineage>
</organism>
<evidence type="ECO:0000313" key="2">
    <source>
        <dbReference type="EMBL" id="MFC3970325.1"/>
    </source>
</evidence>
<name>A0ABV8EDT9_9HYPH</name>
<comment type="caution">
    <text evidence="2">The sequence shown here is derived from an EMBL/GenBank/DDBJ whole genome shotgun (WGS) entry which is preliminary data.</text>
</comment>
<proteinExistence type="predicted"/>
<feature type="transmembrane region" description="Helical" evidence="1">
    <location>
        <begin position="54"/>
        <end position="73"/>
    </location>
</feature>
<gene>
    <name evidence="2" type="ORF">ACFOVS_19750</name>
</gene>
<keyword evidence="1" id="KW-0812">Transmembrane</keyword>
<dbReference type="EMBL" id="JBHSBD010000100">
    <property type="protein sequence ID" value="MFC3970325.1"/>
    <property type="molecule type" value="Genomic_DNA"/>
</dbReference>
<dbReference type="RefSeq" id="WP_247261119.1">
    <property type="nucleotide sequence ID" value="NZ_JALJQZ010000016.1"/>
</dbReference>